<feature type="transmembrane region" description="Helical" evidence="7">
    <location>
        <begin position="284"/>
        <end position="306"/>
    </location>
</feature>
<dbReference type="InterPro" id="IPR003439">
    <property type="entry name" value="ABC_transporter-like_ATP-bd"/>
</dbReference>
<keyword evidence="2 7" id="KW-0812">Transmembrane</keyword>
<dbReference type="InterPro" id="IPR036640">
    <property type="entry name" value="ABC1_TM_sf"/>
</dbReference>
<organism evidence="10 11">
    <name type="scientific">Nibrella viscosa</name>
    <dbReference type="NCBI Taxonomy" id="1084524"/>
    <lineage>
        <taxon>Bacteria</taxon>
        <taxon>Pseudomonadati</taxon>
        <taxon>Bacteroidota</taxon>
        <taxon>Cytophagia</taxon>
        <taxon>Cytophagales</taxon>
        <taxon>Spirosomataceae</taxon>
        <taxon>Nibrella</taxon>
    </lineage>
</organism>
<name>A0ABP8KB85_9BACT</name>
<dbReference type="InterPro" id="IPR039421">
    <property type="entry name" value="Type_1_exporter"/>
</dbReference>
<keyword evidence="4 10" id="KW-0067">ATP-binding</keyword>
<reference evidence="11" key="1">
    <citation type="journal article" date="2019" name="Int. J. Syst. Evol. Microbiol.">
        <title>The Global Catalogue of Microorganisms (GCM) 10K type strain sequencing project: providing services to taxonomists for standard genome sequencing and annotation.</title>
        <authorList>
            <consortium name="The Broad Institute Genomics Platform"/>
            <consortium name="The Broad Institute Genome Sequencing Center for Infectious Disease"/>
            <person name="Wu L."/>
            <person name="Ma J."/>
        </authorList>
    </citation>
    <scope>NUCLEOTIDE SEQUENCE [LARGE SCALE GENOMIC DNA]</scope>
    <source>
        <strain evidence="11">JCM 17925</strain>
    </source>
</reference>
<evidence type="ECO:0000259" key="9">
    <source>
        <dbReference type="PROSITE" id="PS50929"/>
    </source>
</evidence>
<dbReference type="Proteomes" id="UP001500936">
    <property type="component" value="Unassembled WGS sequence"/>
</dbReference>
<dbReference type="SUPFAM" id="SSF52540">
    <property type="entry name" value="P-loop containing nucleoside triphosphate hydrolases"/>
    <property type="match status" value="1"/>
</dbReference>
<dbReference type="InterPro" id="IPR011527">
    <property type="entry name" value="ABC1_TM_dom"/>
</dbReference>
<keyword evidence="5 7" id="KW-1133">Transmembrane helix</keyword>
<gene>
    <name evidence="10" type="ORF">GCM10023187_18550</name>
</gene>
<feature type="transmembrane region" description="Helical" evidence="7">
    <location>
        <begin position="95"/>
        <end position="118"/>
    </location>
</feature>
<evidence type="ECO:0000313" key="11">
    <source>
        <dbReference type="Proteomes" id="UP001500936"/>
    </source>
</evidence>
<keyword evidence="3" id="KW-0547">Nucleotide-binding</keyword>
<comment type="subcellular location">
    <subcellularLocation>
        <location evidence="1">Cell membrane</location>
        <topology evidence="1">Multi-pass membrane protein</topology>
    </subcellularLocation>
</comment>
<evidence type="ECO:0000256" key="3">
    <source>
        <dbReference type="ARBA" id="ARBA00022741"/>
    </source>
</evidence>
<dbReference type="PROSITE" id="PS00211">
    <property type="entry name" value="ABC_TRANSPORTER_1"/>
    <property type="match status" value="1"/>
</dbReference>
<feature type="transmembrane region" description="Helical" evidence="7">
    <location>
        <begin position="318"/>
        <end position="343"/>
    </location>
</feature>
<sequence>MDEEYGKSDLRNVESMKSVKLPSIKYDVLLRLTQFTAPYTWKVLLLILIGIANVGFNVLRPLPMKYVIDNVLSDHPLPTQLQQFFLAAGGIPDKISLLVVFVVVSVLIVLGSSALTFISTHLTTRVCQQMVLDLSAQVFDKLQRMSLAFYSRNKIGELMQRLSGDTYVIYSIIGGILLPTLFAIVTLFAMLYIMMSINVTLALIAMSIVPIFAVLLVVFRKPMTESTQRQYEESGKLWSFIQQSLSSIKIIQAYSREGDTSEQFKAVVAQHNDASVNSTKISTIYNTLTALLSGMATAIVIGVGAYMSLGGAISIGELYIFIGYIGSLFGPVNSLAGTIQTAITISARGKRVFEILDSDEVVAEKPDARPLTDVKGHVQFRNVSFGYGQSAQALRVLEDFSLEVSPGQIVAVVGPTGAGKTSMISMLLRFYDPWGGEVLLDGINLKDVTLQSLRNNVTLVLQDSFIFPMSLADNIAFGNPHASREEIIEAAKAAQAHDFISRLPDGYDTVASEGGVSLSGGEKQRISLARAFLRNTPILILDEPTSALDAQTEARIFQALSSYSSGRTIFIISHRLSTIRHADLIVTIKDGTIAETGTHDVLVNGGKVYAELYKYQEVAQ</sequence>
<comment type="caution">
    <text evidence="10">The sequence shown here is derived from an EMBL/GenBank/DDBJ whole genome shotgun (WGS) entry which is preliminary data.</text>
</comment>
<evidence type="ECO:0000256" key="1">
    <source>
        <dbReference type="ARBA" id="ARBA00004651"/>
    </source>
</evidence>
<dbReference type="Pfam" id="PF00664">
    <property type="entry name" value="ABC_membrane"/>
    <property type="match status" value="1"/>
</dbReference>
<dbReference type="PANTHER" id="PTHR43394:SF1">
    <property type="entry name" value="ATP-BINDING CASSETTE SUB-FAMILY B MEMBER 10, MITOCHONDRIAL"/>
    <property type="match status" value="1"/>
</dbReference>
<accession>A0ABP8KB85</accession>
<evidence type="ECO:0000256" key="4">
    <source>
        <dbReference type="ARBA" id="ARBA00022840"/>
    </source>
</evidence>
<dbReference type="Gene3D" id="3.40.50.300">
    <property type="entry name" value="P-loop containing nucleotide triphosphate hydrolases"/>
    <property type="match status" value="1"/>
</dbReference>
<feature type="transmembrane region" description="Helical" evidence="7">
    <location>
        <begin position="39"/>
        <end position="59"/>
    </location>
</feature>
<feature type="domain" description="ABC transporter" evidence="8">
    <location>
        <begin position="378"/>
        <end position="615"/>
    </location>
</feature>
<evidence type="ECO:0000259" key="8">
    <source>
        <dbReference type="PROSITE" id="PS50893"/>
    </source>
</evidence>
<evidence type="ECO:0000313" key="10">
    <source>
        <dbReference type="EMBL" id="GAA4402943.1"/>
    </source>
</evidence>
<dbReference type="EMBL" id="BAABHB010000003">
    <property type="protein sequence ID" value="GAA4402943.1"/>
    <property type="molecule type" value="Genomic_DNA"/>
</dbReference>
<protein>
    <submittedName>
        <fullName evidence="10">ABC transporter ATP-binding protein</fullName>
    </submittedName>
</protein>
<evidence type="ECO:0000256" key="6">
    <source>
        <dbReference type="ARBA" id="ARBA00023136"/>
    </source>
</evidence>
<feature type="transmembrane region" description="Helical" evidence="7">
    <location>
        <begin position="199"/>
        <end position="219"/>
    </location>
</feature>
<keyword evidence="6 7" id="KW-0472">Membrane</keyword>
<dbReference type="InterPro" id="IPR017871">
    <property type="entry name" value="ABC_transporter-like_CS"/>
</dbReference>
<dbReference type="InterPro" id="IPR027417">
    <property type="entry name" value="P-loop_NTPase"/>
</dbReference>
<dbReference type="GO" id="GO:0005524">
    <property type="term" value="F:ATP binding"/>
    <property type="evidence" value="ECO:0007669"/>
    <property type="project" value="UniProtKB-KW"/>
</dbReference>
<evidence type="ECO:0000256" key="2">
    <source>
        <dbReference type="ARBA" id="ARBA00022692"/>
    </source>
</evidence>
<evidence type="ECO:0000256" key="5">
    <source>
        <dbReference type="ARBA" id="ARBA00022989"/>
    </source>
</evidence>
<dbReference type="SUPFAM" id="SSF90123">
    <property type="entry name" value="ABC transporter transmembrane region"/>
    <property type="match status" value="1"/>
</dbReference>
<feature type="transmembrane region" description="Helical" evidence="7">
    <location>
        <begin position="167"/>
        <end position="193"/>
    </location>
</feature>
<dbReference type="PROSITE" id="PS50893">
    <property type="entry name" value="ABC_TRANSPORTER_2"/>
    <property type="match status" value="1"/>
</dbReference>
<dbReference type="PROSITE" id="PS50929">
    <property type="entry name" value="ABC_TM1F"/>
    <property type="match status" value="1"/>
</dbReference>
<feature type="domain" description="ABC transmembrane type-1" evidence="9">
    <location>
        <begin position="44"/>
        <end position="344"/>
    </location>
</feature>
<dbReference type="Gene3D" id="1.20.1560.10">
    <property type="entry name" value="ABC transporter type 1, transmembrane domain"/>
    <property type="match status" value="1"/>
</dbReference>
<evidence type="ECO:0000256" key="7">
    <source>
        <dbReference type="SAM" id="Phobius"/>
    </source>
</evidence>
<dbReference type="PANTHER" id="PTHR43394">
    <property type="entry name" value="ATP-DEPENDENT PERMEASE MDL1, MITOCHONDRIAL"/>
    <property type="match status" value="1"/>
</dbReference>
<keyword evidence="11" id="KW-1185">Reference proteome</keyword>
<dbReference type="InterPro" id="IPR003593">
    <property type="entry name" value="AAA+_ATPase"/>
</dbReference>
<dbReference type="Pfam" id="PF00005">
    <property type="entry name" value="ABC_tran"/>
    <property type="match status" value="1"/>
</dbReference>
<proteinExistence type="predicted"/>
<dbReference type="SMART" id="SM00382">
    <property type="entry name" value="AAA"/>
    <property type="match status" value="1"/>
</dbReference>